<keyword evidence="3 6" id="KW-0812">Transmembrane</keyword>
<evidence type="ECO:0000313" key="10">
    <source>
        <dbReference type="Proteomes" id="UP000324021"/>
    </source>
</evidence>
<feature type="transmembrane region" description="Helical" evidence="6">
    <location>
        <begin position="163"/>
        <end position="183"/>
    </location>
</feature>
<dbReference type="OrthoDB" id="19148at2157"/>
<evidence type="ECO:0000256" key="1">
    <source>
        <dbReference type="ARBA" id="ARBA00004651"/>
    </source>
</evidence>
<organism evidence="7 10">
    <name type="scientific">Natrinema hispanicum</name>
    <dbReference type="NCBI Taxonomy" id="392421"/>
    <lineage>
        <taxon>Archaea</taxon>
        <taxon>Methanobacteriati</taxon>
        <taxon>Methanobacteriota</taxon>
        <taxon>Stenosarchaea group</taxon>
        <taxon>Halobacteria</taxon>
        <taxon>Halobacteriales</taxon>
        <taxon>Natrialbaceae</taxon>
        <taxon>Natrinema</taxon>
    </lineage>
</organism>
<reference evidence="8" key="1">
    <citation type="submission" date="2016-10" db="EMBL/GenBank/DDBJ databases">
        <authorList>
            <person name="de Groot N.N."/>
        </authorList>
    </citation>
    <scope>NUCLEOTIDE SEQUENCE [LARGE SCALE GENOMIC DNA]</scope>
    <source>
        <strain evidence="8">CDM_6</strain>
    </source>
</reference>
<dbReference type="Proteomes" id="UP000324021">
    <property type="component" value="Unassembled WGS sequence"/>
</dbReference>
<name>A0A1G6T2H8_9EURY</name>
<keyword evidence="2" id="KW-1003">Cell membrane</keyword>
<dbReference type="RefSeq" id="WP_092934879.1">
    <property type="nucleotide sequence ID" value="NZ_FMZP01000016.1"/>
</dbReference>
<gene>
    <name evidence="8" type="ORF">SAMN04488694_12527</name>
    <name evidence="7" type="ORF">SAMN05192552_10166</name>
</gene>
<dbReference type="Pfam" id="PF01943">
    <property type="entry name" value="Polysacc_synt"/>
    <property type="match status" value="1"/>
</dbReference>
<feature type="transmembrane region" description="Helical" evidence="6">
    <location>
        <begin position="308"/>
        <end position="326"/>
    </location>
</feature>
<dbReference type="STRING" id="392421.SAMN04488694_12527"/>
<feature type="transmembrane region" description="Helical" evidence="6">
    <location>
        <begin position="21"/>
        <end position="40"/>
    </location>
</feature>
<dbReference type="PANTHER" id="PTHR30250">
    <property type="entry name" value="PST FAMILY PREDICTED COLANIC ACID TRANSPORTER"/>
    <property type="match status" value="1"/>
</dbReference>
<evidence type="ECO:0000256" key="4">
    <source>
        <dbReference type="ARBA" id="ARBA00022989"/>
    </source>
</evidence>
<sequence length="496" mass="52922">MSEQSSSTLNSLRSVADGASLHYVGMLVINLAGFLLTLVLTRTLGATIYGIYAYGTMVLQSVLTVSNFGTDVSATRYLAANRSDPAYQNRILGLAYATTLGVSLVVAVFLFVMAPTINAYTLEEPLFEPAMRVFAVALPFQALTYVVSSTFRGLEMAVGKTVVAVLGPVAQLIAIVAAVAVGYSVLGVAAAYAVACLVAFSIAFWYVLAQSDLRPEFNFSRREALDFYDYSAPLTLSKAGNFLFKRIDVFMVGIFLAAADVGIYNVAVLIATILAMPLIGINQLFPPVASRLHSEGAIDELESVYATVTRWSITASIILALPVVVYRTEILALFGPEFVAGTTVVILFVAAQLFNAASGPANDLLTMTDHQYLVMVNHLVFGGLNVGLNYLFILEFGMIGAALATASILAALNVLRVAQVWYLEGLFAYSATLWKPLAAATLAAVIMWLAGLYADGLVLVFVGSTAGVAAYLVSLYQLGLNDRDRELAGEYLGLMG</sequence>
<proteinExistence type="predicted"/>
<evidence type="ECO:0000256" key="2">
    <source>
        <dbReference type="ARBA" id="ARBA00022475"/>
    </source>
</evidence>
<comment type="subcellular location">
    <subcellularLocation>
        <location evidence="1">Cell membrane</location>
        <topology evidence="1">Multi-pass membrane protein</topology>
    </subcellularLocation>
</comment>
<dbReference type="Proteomes" id="UP000199320">
    <property type="component" value="Unassembled WGS sequence"/>
</dbReference>
<feature type="transmembrane region" description="Helical" evidence="6">
    <location>
        <begin position="91"/>
        <end position="113"/>
    </location>
</feature>
<feature type="transmembrane region" description="Helical" evidence="6">
    <location>
        <begin position="456"/>
        <end position="476"/>
    </location>
</feature>
<dbReference type="InterPro" id="IPR050833">
    <property type="entry name" value="Poly_Biosynth_Transport"/>
</dbReference>
<feature type="transmembrane region" description="Helical" evidence="6">
    <location>
        <begin position="426"/>
        <end position="450"/>
    </location>
</feature>
<reference evidence="9 10" key="2">
    <citation type="submission" date="2016-10" db="EMBL/GenBank/DDBJ databases">
        <authorList>
            <person name="Varghese N."/>
            <person name="Submissions S."/>
        </authorList>
    </citation>
    <scope>NUCLEOTIDE SEQUENCE [LARGE SCALE GENOMIC DNA]</scope>
    <source>
        <strain evidence="7 10">CDM_1</strain>
        <strain evidence="9">CDM_6</strain>
    </source>
</reference>
<dbReference type="EMBL" id="FOIC01000025">
    <property type="protein sequence ID" value="SEU00388.1"/>
    <property type="molecule type" value="Genomic_DNA"/>
</dbReference>
<accession>A0A1G6T2H8</accession>
<keyword evidence="4 6" id="KW-1133">Transmembrane helix</keyword>
<feature type="transmembrane region" description="Helical" evidence="6">
    <location>
        <begin position="338"/>
        <end position="357"/>
    </location>
</feature>
<evidence type="ECO:0000313" key="7">
    <source>
        <dbReference type="EMBL" id="SDD23332.1"/>
    </source>
</evidence>
<dbReference type="InterPro" id="IPR002797">
    <property type="entry name" value="Polysacc_synth"/>
</dbReference>
<feature type="transmembrane region" description="Helical" evidence="6">
    <location>
        <begin position="133"/>
        <end position="151"/>
    </location>
</feature>
<dbReference type="PANTHER" id="PTHR30250:SF27">
    <property type="entry name" value="POLYSACCHARIDE BIOSYNTHESIS PROTEIN"/>
    <property type="match status" value="1"/>
</dbReference>
<keyword evidence="9" id="KW-1185">Reference proteome</keyword>
<dbReference type="GO" id="GO:0005886">
    <property type="term" value="C:plasma membrane"/>
    <property type="evidence" value="ECO:0007669"/>
    <property type="project" value="UniProtKB-SubCell"/>
</dbReference>
<feature type="transmembrane region" description="Helical" evidence="6">
    <location>
        <begin position="390"/>
        <end position="414"/>
    </location>
</feature>
<feature type="transmembrane region" description="Helical" evidence="6">
    <location>
        <begin position="46"/>
        <end position="70"/>
    </location>
</feature>
<feature type="transmembrane region" description="Helical" evidence="6">
    <location>
        <begin position="189"/>
        <end position="208"/>
    </location>
</feature>
<evidence type="ECO:0000256" key="3">
    <source>
        <dbReference type="ARBA" id="ARBA00022692"/>
    </source>
</evidence>
<protein>
    <submittedName>
        <fullName evidence="7">Membrane protein involved in the export of O-antigen and teichoic acid</fullName>
    </submittedName>
</protein>
<evidence type="ECO:0000256" key="5">
    <source>
        <dbReference type="ARBA" id="ARBA00023136"/>
    </source>
</evidence>
<dbReference type="EMBL" id="FMZP01000016">
    <property type="protein sequence ID" value="SDD23332.1"/>
    <property type="molecule type" value="Genomic_DNA"/>
</dbReference>
<keyword evidence="5 6" id="KW-0472">Membrane</keyword>
<evidence type="ECO:0000256" key="6">
    <source>
        <dbReference type="SAM" id="Phobius"/>
    </source>
</evidence>
<dbReference type="CDD" id="cd13128">
    <property type="entry name" value="MATE_Wzx_like"/>
    <property type="match status" value="1"/>
</dbReference>
<feature type="transmembrane region" description="Helical" evidence="6">
    <location>
        <begin position="249"/>
        <end position="279"/>
    </location>
</feature>
<evidence type="ECO:0000313" key="8">
    <source>
        <dbReference type="EMBL" id="SEU00388.1"/>
    </source>
</evidence>
<evidence type="ECO:0000313" key="9">
    <source>
        <dbReference type="Proteomes" id="UP000199320"/>
    </source>
</evidence>
<dbReference type="AlphaFoldDB" id="A0A1G6T2H8"/>